<keyword evidence="1" id="KW-0812">Transmembrane</keyword>
<feature type="transmembrane region" description="Helical" evidence="1">
    <location>
        <begin position="125"/>
        <end position="146"/>
    </location>
</feature>
<feature type="transmembrane region" description="Helical" evidence="1">
    <location>
        <begin position="55"/>
        <end position="78"/>
    </location>
</feature>
<dbReference type="OrthoDB" id="3258294at2759"/>
<dbReference type="EMBL" id="KN818249">
    <property type="protein sequence ID" value="KIL64413.1"/>
    <property type="molecule type" value="Genomic_DNA"/>
</dbReference>
<proteinExistence type="predicted"/>
<protein>
    <recommendedName>
        <fullName evidence="2">DUF6533 domain-containing protein</fullName>
    </recommendedName>
</protein>
<evidence type="ECO:0000259" key="2">
    <source>
        <dbReference type="Pfam" id="PF20151"/>
    </source>
</evidence>
<sequence>MSAVNEPGFIRLFKGNLVPAYVILASLTCIIYHYLLTLDDEVELVWSQRWNRTKILFLFVRYYTICLIMLNAIQIHLFTHKGYATNTSCVVFSILLRVAGGIAVWAVEIFMQLRIYALFGCSRKIAVFNAVVFLSSVLSSLGIIIYDGVQRKELIAYAEHLPLPGCPDVNGGIQWAEWVPTTIYELILCSFALFKLFQRRDWEEYRTLSTFNILINDNMLYFFGVTFVLVFNGLMVAGQTHIPWFSLGPFYASLGIMTSRLVFHLIRSQVTEVDFDDVTITNSDYTKATLSPITFTSNLPSEDPNDL</sequence>
<dbReference type="Pfam" id="PF20151">
    <property type="entry name" value="DUF6533"/>
    <property type="match status" value="1"/>
</dbReference>
<dbReference type="InParanoid" id="A0A0C2X6P7"/>
<dbReference type="HOGENOM" id="CLU_035509_6_0_1"/>
<feature type="transmembrane region" description="Helical" evidence="1">
    <location>
        <begin position="90"/>
        <end position="113"/>
    </location>
</feature>
<gene>
    <name evidence="3" type="ORF">M378DRAFT_11436</name>
</gene>
<keyword evidence="4" id="KW-1185">Reference proteome</keyword>
<keyword evidence="1" id="KW-0472">Membrane</keyword>
<dbReference type="InterPro" id="IPR045340">
    <property type="entry name" value="DUF6533"/>
</dbReference>
<organism evidence="3 4">
    <name type="scientific">Amanita muscaria (strain Koide BX008)</name>
    <dbReference type="NCBI Taxonomy" id="946122"/>
    <lineage>
        <taxon>Eukaryota</taxon>
        <taxon>Fungi</taxon>
        <taxon>Dikarya</taxon>
        <taxon>Basidiomycota</taxon>
        <taxon>Agaricomycotina</taxon>
        <taxon>Agaricomycetes</taxon>
        <taxon>Agaricomycetidae</taxon>
        <taxon>Agaricales</taxon>
        <taxon>Pluteineae</taxon>
        <taxon>Amanitaceae</taxon>
        <taxon>Amanita</taxon>
    </lineage>
</organism>
<accession>A0A0C2X6P7</accession>
<feature type="transmembrane region" description="Helical" evidence="1">
    <location>
        <begin position="244"/>
        <end position="263"/>
    </location>
</feature>
<evidence type="ECO:0000313" key="4">
    <source>
        <dbReference type="Proteomes" id="UP000054549"/>
    </source>
</evidence>
<keyword evidence="1" id="KW-1133">Transmembrane helix</keyword>
<feature type="transmembrane region" description="Helical" evidence="1">
    <location>
        <begin position="178"/>
        <end position="197"/>
    </location>
</feature>
<name>A0A0C2X6P7_AMAMK</name>
<dbReference type="AlphaFoldDB" id="A0A0C2X6P7"/>
<feature type="transmembrane region" description="Helical" evidence="1">
    <location>
        <begin position="17"/>
        <end position="35"/>
    </location>
</feature>
<evidence type="ECO:0000313" key="3">
    <source>
        <dbReference type="EMBL" id="KIL64413.1"/>
    </source>
</evidence>
<evidence type="ECO:0000256" key="1">
    <source>
        <dbReference type="SAM" id="Phobius"/>
    </source>
</evidence>
<reference evidence="3 4" key="1">
    <citation type="submission" date="2014-04" db="EMBL/GenBank/DDBJ databases">
        <title>Evolutionary Origins and Diversification of the Mycorrhizal Mutualists.</title>
        <authorList>
            <consortium name="DOE Joint Genome Institute"/>
            <consortium name="Mycorrhizal Genomics Consortium"/>
            <person name="Kohler A."/>
            <person name="Kuo A."/>
            <person name="Nagy L.G."/>
            <person name="Floudas D."/>
            <person name="Copeland A."/>
            <person name="Barry K.W."/>
            <person name="Cichocki N."/>
            <person name="Veneault-Fourrey C."/>
            <person name="LaButti K."/>
            <person name="Lindquist E.A."/>
            <person name="Lipzen A."/>
            <person name="Lundell T."/>
            <person name="Morin E."/>
            <person name="Murat C."/>
            <person name="Riley R."/>
            <person name="Ohm R."/>
            <person name="Sun H."/>
            <person name="Tunlid A."/>
            <person name="Henrissat B."/>
            <person name="Grigoriev I.V."/>
            <person name="Hibbett D.S."/>
            <person name="Martin F."/>
        </authorList>
    </citation>
    <scope>NUCLEOTIDE SEQUENCE [LARGE SCALE GENOMIC DNA]</scope>
    <source>
        <strain evidence="3 4">Koide BX008</strain>
    </source>
</reference>
<feature type="transmembrane region" description="Helical" evidence="1">
    <location>
        <begin position="218"/>
        <end position="238"/>
    </location>
</feature>
<dbReference type="Proteomes" id="UP000054549">
    <property type="component" value="Unassembled WGS sequence"/>
</dbReference>
<feature type="domain" description="DUF6533" evidence="2">
    <location>
        <begin position="21"/>
        <end position="65"/>
    </location>
</feature>